<accession>A0A9Q0H2A9</accession>
<dbReference type="Proteomes" id="UP001141806">
    <property type="component" value="Unassembled WGS sequence"/>
</dbReference>
<dbReference type="OrthoDB" id="10565256at2759"/>
<feature type="region of interest" description="Disordered" evidence="1">
    <location>
        <begin position="140"/>
        <end position="162"/>
    </location>
</feature>
<organism evidence="2 3">
    <name type="scientific">Protea cynaroides</name>
    <dbReference type="NCBI Taxonomy" id="273540"/>
    <lineage>
        <taxon>Eukaryota</taxon>
        <taxon>Viridiplantae</taxon>
        <taxon>Streptophyta</taxon>
        <taxon>Embryophyta</taxon>
        <taxon>Tracheophyta</taxon>
        <taxon>Spermatophyta</taxon>
        <taxon>Magnoliopsida</taxon>
        <taxon>Proteales</taxon>
        <taxon>Proteaceae</taxon>
        <taxon>Protea</taxon>
    </lineage>
</organism>
<reference evidence="2" key="1">
    <citation type="journal article" date="2023" name="Plant J.">
        <title>The genome of the king protea, Protea cynaroides.</title>
        <authorList>
            <person name="Chang J."/>
            <person name="Duong T.A."/>
            <person name="Schoeman C."/>
            <person name="Ma X."/>
            <person name="Roodt D."/>
            <person name="Barker N."/>
            <person name="Li Z."/>
            <person name="Van de Peer Y."/>
            <person name="Mizrachi E."/>
        </authorList>
    </citation>
    <scope>NUCLEOTIDE SEQUENCE</scope>
    <source>
        <tissue evidence="2">Young leaves</tissue>
    </source>
</reference>
<proteinExistence type="predicted"/>
<evidence type="ECO:0000313" key="2">
    <source>
        <dbReference type="EMBL" id="KAJ4957356.1"/>
    </source>
</evidence>
<name>A0A9Q0H2A9_9MAGN</name>
<sequence>MGNGFGKLSVCFSGIGGATRWNDMALVIEEPLDEGLGHSFCYVQPHPLLLSSSKVHSEETTFCSILWCFLRHRSKKGSLMGVLSRAITKTFRAGHNHIVAHIEGLLVFYPTFSSIVSNESEVLTKSNTHLDEELNRLQSGEERDAELSGVESGRVQVEPSVDRHLQPAETEELTSLEEDLMVLRFEDDLLGGSGKWGSEVFGFMDGL</sequence>
<keyword evidence="3" id="KW-1185">Reference proteome</keyword>
<evidence type="ECO:0000256" key="1">
    <source>
        <dbReference type="SAM" id="MobiDB-lite"/>
    </source>
</evidence>
<gene>
    <name evidence="2" type="ORF">NE237_014139</name>
</gene>
<dbReference type="AlphaFoldDB" id="A0A9Q0H2A9"/>
<evidence type="ECO:0000313" key="3">
    <source>
        <dbReference type="Proteomes" id="UP001141806"/>
    </source>
</evidence>
<comment type="caution">
    <text evidence="2">The sequence shown here is derived from an EMBL/GenBank/DDBJ whole genome shotgun (WGS) entry which is preliminary data.</text>
</comment>
<protein>
    <submittedName>
        <fullName evidence="2">Uncharacterized protein</fullName>
    </submittedName>
</protein>
<dbReference type="EMBL" id="JAMYWD010000011">
    <property type="protein sequence ID" value="KAJ4957356.1"/>
    <property type="molecule type" value="Genomic_DNA"/>
</dbReference>